<feature type="transmembrane region" description="Helical" evidence="2">
    <location>
        <begin position="61"/>
        <end position="83"/>
    </location>
</feature>
<protein>
    <submittedName>
        <fullName evidence="3">Uncharacterized protein</fullName>
    </submittedName>
</protein>
<evidence type="ECO:0000256" key="2">
    <source>
        <dbReference type="SAM" id="Phobius"/>
    </source>
</evidence>
<feature type="region of interest" description="Disordered" evidence="1">
    <location>
        <begin position="91"/>
        <end position="126"/>
    </location>
</feature>
<keyword evidence="2" id="KW-1133">Transmembrane helix</keyword>
<feature type="compositionally biased region" description="Polar residues" evidence="1">
    <location>
        <begin position="150"/>
        <end position="163"/>
    </location>
</feature>
<evidence type="ECO:0000256" key="1">
    <source>
        <dbReference type="SAM" id="MobiDB-lite"/>
    </source>
</evidence>
<keyword evidence="2" id="KW-0472">Membrane</keyword>
<feature type="compositionally biased region" description="Polar residues" evidence="1">
    <location>
        <begin position="234"/>
        <end position="243"/>
    </location>
</feature>
<dbReference type="EMBL" id="JAKLJA010000033">
    <property type="protein sequence ID" value="MCG5077236.1"/>
    <property type="molecule type" value="Genomic_DNA"/>
</dbReference>
<organism evidence="3 4">
    <name type="scientific">Paraburkholderia tagetis</name>
    <dbReference type="NCBI Taxonomy" id="2913261"/>
    <lineage>
        <taxon>Bacteria</taxon>
        <taxon>Pseudomonadati</taxon>
        <taxon>Pseudomonadota</taxon>
        <taxon>Betaproteobacteria</taxon>
        <taxon>Burkholderiales</taxon>
        <taxon>Burkholderiaceae</taxon>
        <taxon>Paraburkholderia</taxon>
    </lineage>
</organism>
<dbReference type="Proteomes" id="UP001139308">
    <property type="component" value="Unassembled WGS sequence"/>
</dbReference>
<evidence type="ECO:0000313" key="3">
    <source>
        <dbReference type="EMBL" id="MCG5077236.1"/>
    </source>
</evidence>
<accession>A0A9X1RS63</accession>
<dbReference type="RefSeq" id="WP_238467144.1">
    <property type="nucleotide sequence ID" value="NZ_JAKLJA010000033.1"/>
</dbReference>
<gene>
    <name evidence="3" type="ORF">L5014_28485</name>
</gene>
<dbReference type="AlphaFoldDB" id="A0A9X1RS63"/>
<keyword evidence="2" id="KW-0812">Transmembrane</keyword>
<keyword evidence="4" id="KW-1185">Reference proteome</keyword>
<evidence type="ECO:0000313" key="4">
    <source>
        <dbReference type="Proteomes" id="UP001139308"/>
    </source>
</evidence>
<reference evidence="3" key="1">
    <citation type="submission" date="2022-01" db="EMBL/GenBank/DDBJ databases">
        <title>Genome sequence and assembly of Parabukholderia sp. RG36.</title>
        <authorList>
            <person name="Chhetri G."/>
        </authorList>
    </citation>
    <scope>NUCLEOTIDE SEQUENCE</scope>
    <source>
        <strain evidence="3">RG36</strain>
    </source>
</reference>
<proteinExistence type="predicted"/>
<comment type="caution">
    <text evidence="3">The sequence shown here is derived from an EMBL/GenBank/DDBJ whole genome shotgun (WGS) entry which is preliminary data.</text>
</comment>
<name>A0A9X1RS63_9BURK</name>
<feature type="compositionally biased region" description="Low complexity" evidence="1">
    <location>
        <begin position="107"/>
        <end position="122"/>
    </location>
</feature>
<sequence>MEIDLREVQALHARYARENFVIDLESQVKALPAPILLEHEPAASGSSFRRAWTAHWRIGRAALMIVGGAAICGALGMGTARLLPLMRSNRPHADAAHDAQDSPATRAGSSPDAFSPSASPPALTSQDLLTEGGRANWSAAVDTAAVLRQAPQSREAATTNSANPGRVPDEQKALTSPLRQHLTPAPQPQANVPAAVTAAPVATAAAGPSQQKEDQPVPRPVVRHLRHPHISPARTEQPTNNESAKPPTAPVQRNADVQLF</sequence>
<feature type="compositionally biased region" description="Basic and acidic residues" evidence="1">
    <location>
        <begin position="91"/>
        <end position="100"/>
    </location>
</feature>
<feature type="region of interest" description="Disordered" evidence="1">
    <location>
        <begin position="150"/>
        <end position="170"/>
    </location>
</feature>
<feature type="region of interest" description="Disordered" evidence="1">
    <location>
        <begin position="202"/>
        <end position="260"/>
    </location>
</feature>